<dbReference type="Proteomes" id="UP000027822">
    <property type="component" value="Unassembled WGS sequence"/>
</dbReference>
<dbReference type="STRING" id="574376.BAMA_08745"/>
<sequence>MKKTLKMLLCVAVCMLVMVGCDKSSDGAQEKENVVKTDVKQEVPKVTKEEGKEILQETIEELAQSFDHMEKEHEWGHDKPADIGIVKKELRNTISEEFAQNHLSDLVEVFNASRETDIRVFPVDIEPDVRFIFEQEKEKLKMITLIPANDIGNTAETWKFHFVYENNTWLLDKWEYDLEEDVKLTRKEAERLLHTFEITDVKFIRKDNGNYIFKGNDQFLAVNSATSEVKYDYEEMSTDEDEKIVRQEGTSQTKESNNNSTPVGKEENQINLESSSSNGLSKTKYLDELAVLETQEKNLENLTVTTDIVDGINENYQLWDDRLNEIYGVLKNNMPAVEFEAMKAKQIEWIKLKESRVSAIYNDPNNGTMKLIESADEAYRMTKERCYELVNTYMK</sequence>
<dbReference type="PANTHER" id="PTHR39176:SF1">
    <property type="entry name" value="PERIPLASMIC PROTEIN"/>
    <property type="match status" value="1"/>
</dbReference>
<dbReference type="InterPro" id="IPR009739">
    <property type="entry name" value="LprI-like_N"/>
</dbReference>
<protein>
    <recommendedName>
        <fullName evidence="3">Lysozyme inhibitor LprI-like N-terminal domain-containing protein</fullName>
    </recommendedName>
</protein>
<name>A0A073K2V2_9BACI</name>
<dbReference type="PROSITE" id="PS51257">
    <property type="entry name" value="PROKAR_LIPOPROTEIN"/>
    <property type="match status" value="1"/>
</dbReference>
<feature type="domain" description="Lysozyme inhibitor LprI-like N-terminal" evidence="3">
    <location>
        <begin position="305"/>
        <end position="389"/>
    </location>
</feature>
<accession>A0A073K2V2</accession>
<gene>
    <name evidence="4" type="ORF">BAMA_08745</name>
</gene>
<organism evidence="4 5">
    <name type="scientific">Bacillus manliponensis</name>
    <dbReference type="NCBI Taxonomy" id="574376"/>
    <lineage>
        <taxon>Bacteria</taxon>
        <taxon>Bacillati</taxon>
        <taxon>Bacillota</taxon>
        <taxon>Bacilli</taxon>
        <taxon>Bacillales</taxon>
        <taxon>Bacillaceae</taxon>
        <taxon>Bacillus</taxon>
        <taxon>Bacillus cereus group</taxon>
    </lineage>
</organism>
<dbReference type="Gene3D" id="1.20.1270.180">
    <property type="match status" value="1"/>
</dbReference>
<keyword evidence="2" id="KW-0732">Signal</keyword>
<proteinExistence type="predicted"/>
<evidence type="ECO:0000259" key="3">
    <source>
        <dbReference type="Pfam" id="PF07007"/>
    </source>
</evidence>
<dbReference type="PANTHER" id="PTHR39176">
    <property type="entry name" value="PERIPLASMIC PROTEIN-RELATED"/>
    <property type="match status" value="1"/>
</dbReference>
<feature type="signal peptide" evidence="2">
    <location>
        <begin position="1"/>
        <end position="19"/>
    </location>
</feature>
<evidence type="ECO:0000313" key="4">
    <source>
        <dbReference type="EMBL" id="KEK20871.1"/>
    </source>
</evidence>
<comment type="caution">
    <text evidence="4">The sequence shown here is derived from an EMBL/GenBank/DDBJ whole genome shotgun (WGS) entry which is preliminary data.</text>
</comment>
<dbReference type="OrthoDB" id="2438161at2"/>
<feature type="compositionally biased region" description="Polar residues" evidence="1">
    <location>
        <begin position="248"/>
        <end position="262"/>
    </location>
</feature>
<keyword evidence="5" id="KW-1185">Reference proteome</keyword>
<feature type="chain" id="PRO_5038815995" description="Lysozyme inhibitor LprI-like N-terminal domain-containing protein" evidence="2">
    <location>
        <begin position="20"/>
        <end position="395"/>
    </location>
</feature>
<dbReference type="eggNOG" id="COG3755">
    <property type="taxonomic scope" value="Bacteria"/>
</dbReference>
<evidence type="ECO:0000256" key="2">
    <source>
        <dbReference type="SAM" id="SignalP"/>
    </source>
</evidence>
<feature type="region of interest" description="Disordered" evidence="1">
    <location>
        <begin position="233"/>
        <end position="277"/>
    </location>
</feature>
<dbReference type="Pfam" id="PF07007">
    <property type="entry name" value="LprI"/>
    <property type="match status" value="1"/>
</dbReference>
<dbReference type="AlphaFoldDB" id="A0A073K2V2"/>
<evidence type="ECO:0000313" key="5">
    <source>
        <dbReference type="Proteomes" id="UP000027822"/>
    </source>
</evidence>
<reference evidence="4 5" key="1">
    <citation type="submission" date="2014-06" db="EMBL/GenBank/DDBJ databases">
        <title>Draft genome sequence of Bacillus manliponensis JCM 15802 (MCCC 1A00708).</title>
        <authorList>
            <person name="Lai Q."/>
            <person name="Liu Y."/>
            <person name="Shao Z."/>
        </authorList>
    </citation>
    <scope>NUCLEOTIDE SEQUENCE [LARGE SCALE GENOMIC DNA]</scope>
    <source>
        <strain evidence="4 5">JCM 15802</strain>
    </source>
</reference>
<dbReference type="RefSeq" id="WP_034635754.1">
    <property type="nucleotide sequence ID" value="NZ_CBCSJC010000001.1"/>
</dbReference>
<evidence type="ECO:0000256" key="1">
    <source>
        <dbReference type="SAM" id="MobiDB-lite"/>
    </source>
</evidence>
<dbReference type="EMBL" id="JOTN01000002">
    <property type="protein sequence ID" value="KEK20871.1"/>
    <property type="molecule type" value="Genomic_DNA"/>
</dbReference>